<feature type="active site" description="Phosphohistidine intermediate" evidence="6">
    <location>
        <position position="461"/>
    </location>
</feature>
<feature type="binding site" evidence="6">
    <location>
        <position position="73"/>
    </location>
    <ligand>
        <name>ATP</name>
        <dbReference type="ChEBI" id="CHEBI:30616"/>
    </ligand>
</feature>
<feature type="binding site" evidence="6">
    <location>
        <position position="431"/>
    </location>
    <ligand>
        <name>Mg(2+)</name>
        <dbReference type="ChEBI" id="CHEBI:18420"/>
    </ligand>
</feature>
<protein>
    <recommendedName>
        <fullName evidence="6 7">Polyphosphate kinase</fullName>
        <ecNumber evidence="6 7">2.7.4.1</ecNumber>
    </recommendedName>
    <alternativeName>
        <fullName evidence="6">ATP-polyphosphate phosphotransferase</fullName>
    </alternativeName>
    <alternativeName>
        <fullName evidence="6">Polyphosphoric acid kinase</fullName>
    </alternativeName>
</protein>
<dbReference type="GO" id="GO:0009358">
    <property type="term" value="C:polyphosphate kinase complex"/>
    <property type="evidence" value="ECO:0007669"/>
    <property type="project" value="InterPro"/>
</dbReference>
<dbReference type="SUPFAM" id="SSF143724">
    <property type="entry name" value="PHP14-like"/>
    <property type="match status" value="1"/>
</dbReference>
<dbReference type="PIRSF" id="PIRSF015589">
    <property type="entry name" value="PP_kinase"/>
    <property type="match status" value="1"/>
</dbReference>
<sequence>MIINNYLTIEFAVLSIPVSYRDFFILYMTRKKAPFLNREISWLYFNERVLQEAADETVPLIERIKFLSIFSSNLEEFYRVRVATMSRLANLNEKAKALLGFNPKKILNEIKNIVVKQERKFEQLFQATLINELAQNRIFILNETQLNVARGEFVRNHFRDKILSNLVPIMVDLDKPFPELKDRYLYFFVRLSKKSSKTSARYSLIELPPDLPRFLVLPETNGLKFIILAEDIIKYCLDDIFYVFSYDELDAYSIQLTRDAELDIDKNVSDKFIEELRTSLDKRKKGKPMRLLYDTEMPFEMLTVLVNKMKIEAESLIPGNRYHRFGDFISFPNVGGKELEYAPNPPIKVAGLHRTESIFNKLATRDYLINLPYQSYDYIILFLREAAIDPKVTEINITLYRLAENSRVVNALINAAKNGKKVNCLVELKARFDEQANIFWSTRLKEEGVNVNYGLTDYKVHSKICLVKRMEKGRAVYYANLATGNFNEKTARIYCDHSIFTSKKEITHDLLKLFTALNKKTVATGFKHLIVSPLESRTKFYGLIEREIKIAKQGKPAYMILKVNSLADEGVVEKLYEASNAGVKIKMIVRGICTLVPGIVGFSENITVISIIDKFLEHARVFIFGNNGKEEMFLSSADLMSRNFEHRVEVGFPVLDKEVRQEIRDIIEFQLQDNVKARDITKLNNNKYHKNRINTKVRAQVQTYNYLKNKHQ</sequence>
<evidence type="ECO:0000259" key="11">
    <source>
        <dbReference type="Pfam" id="PF17941"/>
    </source>
</evidence>
<evidence type="ECO:0000259" key="10">
    <source>
        <dbReference type="Pfam" id="PF13090"/>
    </source>
</evidence>
<dbReference type="EMBL" id="FNGY01000003">
    <property type="protein sequence ID" value="SDM15042.1"/>
    <property type="molecule type" value="Genomic_DNA"/>
</dbReference>
<evidence type="ECO:0000256" key="6">
    <source>
        <dbReference type="HAMAP-Rule" id="MF_00347"/>
    </source>
</evidence>
<feature type="binding site" evidence="6">
    <location>
        <position position="494"/>
    </location>
    <ligand>
        <name>ATP</name>
        <dbReference type="ChEBI" id="CHEBI:30616"/>
    </ligand>
</feature>
<feature type="binding site" evidence="6">
    <location>
        <position position="618"/>
    </location>
    <ligand>
        <name>ATP</name>
        <dbReference type="ChEBI" id="CHEBI:30616"/>
    </ligand>
</feature>
<keyword evidence="6" id="KW-0479">Metal-binding</keyword>
<feature type="binding site" evidence="6">
    <location>
        <position position="401"/>
    </location>
    <ligand>
        <name>Mg(2+)</name>
        <dbReference type="ChEBI" id="CHEBI:18420"/>
    </ligand>
</feature>
<comment type="PTM">
    <text evidence="6 7">An intermediate of this reaction is the autophosphorylated ppk in which a phosphate is covalently linked to a histidine residue through a N-P bond.</text>
</comment>
<evidence type="ECO:0000256" key="4">
    <source>
        <dbReference type="ARBA" id="ARBA00022777"/>
    </source>
</evidence>
<evidence type="ECO:0000259" key="8">
    <source>
        <dbReference type="Pfam" id="PF02503"/>
    </source>
</evidence>
<feature type="domain" description="Polyphosphate kinase C-terminal" evidence="10">
    <location>
        <begin position="529"/>
        <end position="700"/>
    </location>
</feature>
<evidence type="ECO:0000313" key="13">
    <source>
        <dbReference type="Proteomes" id="UP000183200"/>
    </source>
</evidence>
<dbReference type="SUPFAM" id="SSF140356">
    <property type="entry name" value="PPK N-terminal domain-like"/>
    <property type="match status" value="1"/>
</dbReference>
<dbReference type="PANTHER" id="PTHR30218:SF0">
    <property type="entry name" value="POLYPHOSPHATE KINASE"/>
    <property type="match status" value="1"/>
</dbReference>
<proteinExistence type="inferred from homology"/>
<dbReference type="InterPro" id="IPR003414">
    <property type="entry name" value="PP_kinase"/>
</dbReference>
<evidence type="ECO:0000313" key="12">
    <source>
        <dbReference type="EMBL" id="SDM15042.1"/>
    </source>
</evidence>
<dbReference type="SUPFAM" id="SSF56024">
    <property type="entry name" value="Phospholipase D/nuclease"/>
    <property type="match status" value="2"/>
</dbReference>
<keyword evidence="2 6" id="KW-0808">Transferase</keyword>
<keyword evidence="6" id="KW-0460">Magnesium</keyword>
<evidence type="ECO:0000256" key="1">
    <source>
        <dbReference type="ARBA" id="ARBA00022553"/>
    </source>
</evidence>
<keyword evidence="1 6" id="KW-0597">Phosphoprotein</keyword>
<dbReference type="Pfam" id="PF13089">
    <property type="entry name" value="PP_kinase_N"/>
    <property type="match status" value="1"/>
</dbReference>
<keyword evidence="4 6" id="KW-0418">Kinase</keyword>
<dbReference type="NCBIfam" id="TIGR03705">
    <property type="entry name" value="poly_P_kin"/>
    <property type="match status" value="1"/>
</dbReference>
<comment type="cofactor">
    <cofactor evidence="6">
        <name>Mg(2+)</name>
        <dbReference type="ChEBI" id="CHEBI:18420"/>
    </cofactor>
</comment>
<feature type="binding site" evidence="6">
    <location>
        <position position="590"/>
    </location>
    <ligand>
        <name>ATP</name>
        <dbReference type="ChEBI" id="CHEBI:30616"/>
    </ligand>
</feature>
<dbReference type="Gene3D" id="3.30.1840.10">
    <property type="entry name" value="Polyphosphate kinase middle domain"/>
    <property type="match status" value="1"/>
</dbReference>
<feature type="domain" description="Polyphosphate kinase middle" evidence="8">
    <location>
        <begin position="152"/>
        <end position="331"/>
    </location>
</feature>
<dbReference type="Gene3D" id="1.20.58.310">
    <property type="entry name" value="Polyphosphate kinase N-terminal domain"/>
    <property type="match status" value="1"/>
</dbReference>
<keyword evidence="3 6" id="KW-0547">Nucleotide-binding</keyword>
<feature type="domain" description="Polyphosphate kinase C-terminal" evidence="11">
    <location>
        <begin position="357"/>
        <end position="520"/>
    </location>
</feature>
<comment type="catalytic activity">
    <reaction evidence="6 7">
        <text>[phosphate](n) + ATP = [phosphate](n+1) + ADP</text>
        <dbReference type="Rhea" id="RHEA:19573"/>
        <dbReference type="Rhea" id="RHEA-COMP:9859"/>
        <dbReference type="Rhea" id="RHEA-COMP:14280"/>
        <dbReference type="ChEBI" id="CHEBI:16838"/>
        <dbReference type="ChEBI" id="CHEBI:30616"/>
        <dbReference type="ChEBI" id="CHEBI:456216"/>
        <dbReference type="EC" id="2.7.4.1"/>
    </reaction>
</comment>
<dbReference type="InterPro" id="IPR025200">
    <property type="entry name" value="PPK_C_dom2"/>
</dbReference>
<dbReference type="GO" id="GO:0006799">
    <property type="term" value="P:polyphosphate biosynthetic process"/>
    <property type="evidence" value="ECO:0007669"/>
    <property type="project" value="UniProtKB-UniRule"/>
</dbReference>
<keyword evidence="5 6" id="KW-0067">ATP-binding</keyword>
<comment type="function">
    <text evidence="6 7">Catalyzes the reversible transfer of the terminal phosphate of ATP to form a long-chain polyphosphate (polyP).</text>
</comment>
<organism evidence="12 13">
    <name type="scientific">Pedobacter steynii</name>
    <dbReference type="NCBI Taxonomy" id="430522"/>
    <lineage>
        <taxon>Bacteria</taxon>
        <taxon>Pseudomonadati</taxon>
        <taxon>Bacteroidota</taxon>
        <taxon>Sphingobacteriia</taxon>
        <taxon>Sphingobacteriales</taxon>
        <taxon>Sphingobacteriaceae</taxon>
        <taxon>Pedobacter</taxon>
    </lineage>
</organism>
<dbReference type="InterPro" id="IPR025198">
    <property type="entry name" value="PPK_N_dom"/>
</dbReference>
<dbReference type="Gene3D" id="3.30.870.10">
    <property type="entry name" value="Endonuclease Chain A"/>
    <property type="match status" value="2"/>
</dbReference>
<dbReference type="InterPro" id="IPR024953">
    <property type="entry name" value="PP_kinase_middle"/>
</dbReference>
<evidence type="ECO:0000256" key="7">
    <source>
        <dbReference type="RuleBase" id="RU003800"/>
    </source>
</evidence>
<comment type="similarity">
    <text evidence="6 7">Belongs to the polyphosphate kinase 1 (PPK1) family.</text>
</comment>
<dbReference type="Pfam" id="PF17941">
    <property type="entry name" value="PP_kinase_C_1"/>
    <property type="match status" value="1"/>
</dbReference>
<reference evidence="13" key="1">
    <citation type="submission" date="2016-10" db="EMBL/GenBank/DDBJ databases">
        <authorList>
            <person name="Varghese N."/>
            <person name="Submissions S."/>
        </authorList>
    </citation>
    <scope>NUCLEOTIDE SEQUENCE [LARGE SCALE GENOMIC DNA]</scope>
    <source>
        <strain evidence="13">DSM 19110</strain>
    </source>
</reference>
<keyword evidence="13" id="KW-1185">Reference proteome</keyword>
<dbReference type="InterPro" id="IPR041108">
    <property type="entry name" value="PP_kinase_C_1"/>
</dbReference>
<feature type="domain" description="Polyphosphate kinase N-terminal" evidence="9">
    <location>
        <begin position="35"/>
        <end position="140"/>
    </location>
</feature>
<name>A0A1G9QVJ3_9SPHI</name>
<dbReference type="GO" id="GO:0008976">
    <property type="term" value="F:polyphosphate kinase activity"/>
    <property type="evidence" value="ECO:0007669"/>
    <property type="project" value="UniProtKB-UniRule"/>
</dbReference>
<dbReference type="CDD" id="cd09167">
    <property type="entry name" value="PLDc_EcPPK1_C2_like"/>
    <property type="match status" value="1"/>
</dbReference>
<dbReference type="EC" id="2.7.4.1" evidence="6 7"/>
<dbReference type="STRING" id="430522.BFS30_00585"/>
<dbReference type="InterPro" id="IPR036830">
    <property type="entry name" value="PP_kinase_middle_dom_sf"/>
</dbReference>
<gene>
    <name evidence="6" type="primary">ppk</name>
    <name evidence="12" type="ORF">SAMN05421820_10325</name>
</gene>
<dbReference type="Pfam" id="PF02503">
    <property type="entry name" value="PP_kinase"/>
    <property type="match status" value="1"/>
</dbReference>
<dbReference type="NCBIfam" id="NF003917">
    <property type="entry name" value="PRK05443.1-1"/>
    <property type="match status" value="1"/>
</dbReference>
<evidence type="ECO:0000256" key="5">
    <source>
        <dbReference type="ARBA" id="ARBA00022840"/>
    </source>
</evidence>
<dbReference type="Proteomes" id="UP000183200">
    <property type="component" value="Unassembled WGS sequence"/>
</dbReference>
<evidence type="ECO:0000256" key="2">
    <source>
        <dbReference type="ARBA" id="ARBA00022679"/>
    </source>
</evidence>
<dbReference type="HAMAP" id="MF_00347">
    <property type="entry name" value="Polyphosphate_kinase"/>
    <property type="match status" value="1"/>
</dbReference>
<evidence type="ECO:0000259" key="9">
    <source>
        <dbReference type="Pfam" id="PF13089"/>
    </source>
</evidence>
<dbReference type="CDD" id="cd09164">
    <property type="entry name" value="PLDc_EcPPK1_C1_like"/>
    <property type="match status" value="1"/>
</dbReference>
<dbReference type="GO" id="GO:0005524">
    <property type="term" value="F:ATP binding"/>
    <property type="evidence" value="ECO:0007669"/>
    <property type="project" value="UniProtKB-KW"/>
</dbReference>
<evidence type="ECO:0000256" key="3">
    <source>
        <dbReference type="ARBA" id="ARBA00022741"/>
    </source>
</evidence>
<dbReference type="Pfam" id="PF13090">
    <property type="entry name" value="PP_kinase_C"/>
    <property type="match status" value="1"/>
</dbReference>
<dbReference type="GO" id="GO:0046872">
    <property type="term" value="F:metal ion binding"/>
    <property type="evidence" value="ECO:0007669"/>
    <property type="project" value="UniProtKB-KW"/>
</dbReference>
<dbReference type="AlphaFoldDB" id="A0A1G9QVJ3"/>
<dbReference type="InterPro" id="IPR036832">
    <property type="entry name" value="PPK_N_dom_sf"/>
</dbReference>
<accession>A0A1G9QVJ3</accession>
<dbReference type="PANTHER" id="PTHR30218">
    <property type="entry name" value="POLYPHOSPHATE KINASE"/>
    <property type="match status" value="1"/>
</dbReference>